<dbReference type="Proteomes" id="UP000193411">
    <property type="component" value="Unassembled WGS sequence"/>
</dbReference>
<name>A0A1Y2HGJ9_9FUNG</name>
<accession>A0A1Y2HGJ9</accession>
<organism evidence="2 3">
    <name type="scientific">Catenaria anguillulae PL171</name>
    <dbReference type="NCBI Taxonomy" id="765915"/>
    <lineage>
        <taxon>Eukaryota</taxon>
        <taxon>Fungi</taxon>
        <taxon>Fungi incertae sedis</taxon>
        <taxon>Blastocladiomycota</taxon>
        <taxon>Blastocladiomycetes</taxon>
        <taxon>Blastocladiales</taxon>
        <taxon>Catenariaceae</taxon>
        <taxon>Catenaria</taxon>
    </lineage>
</organism>
<evidence type="ECO:0000313" key="3">
    <source>
        <dbReference type="Proteomes" id="UP000193411"/>
    </source>
</evidence>
<feature type="region of interest" description="Disordered" evidence="1">
    <location>
        <begin position="69"/>
        <end position="94"/>
    </location>
</feature>
<sequence length="259" mass="27402">MDTEFEPAITHIPDNFVLAKPHIVADDSSDEVETVLIRLPAGVTLAALDGVEFDWPPADGAVIPLAAKGSDEAAAPKASKKSKRSAAAKQPQDAPQLVFDSGLAPEAANMMVLVADNKKDSSSFRAHPITHVAAIAVPTSVPTAAIRDQGKRILDQPYIPRAQPDMPYREAFDAFASNAVPMDDQSDAMAVDSVPPVASTAVKRSAGEMEEEAAKPKKAKRSKTDKAEVKVEAGADGGAEDKEGGKKKKRKDKKKAKAE</sequence>
<evidence type="ECO:0000256" key="1">
    <source>
        <dbReference type="SAM" id="MobiDB-lite"/>
    </source>
</evidence>
<protein>
    <submittedName>
        <fullName evidence="2">Uncharacterized protein</fullName>
    </submittedName>
</protein>
<dbReference type="EMBL" id="MCFL01000033">
    <property type="protein sequence ID" value="ORZ33716.1"/>
    <property type="molecule type" value="Genomic_DNA"/>
</dbReference>
<keyword evidence="3" id="KW-1185">Reference proteome</keyword>
<proteinExistence type="predicted"/>
<dbReference type="AlphaFoldDB" id="A0A1Y2HGJ9"/>
<reference evidence="2 3" key="1">
    <citation type="submission" date="2016-07" db="EMBL/GenBank/DDBJ databases">
        <title>Pervasive Adenine N6-methylation of Active Genes in Fungi.</title>
        <authorList>
            <consortium name="DOE Joint Genome Institute"/>
            <person name="Mondo S.J."/>
            <person name="Dannebaum R.O."/>
            <person name="Kuo R.C."/>
            <person name="Labutti K."/>
            <person name="Haridas S."/>
            <person name="Kuo A."/>
            <person name="Salamov A."/>
            <person name="Ahrendt S.R."/>
            <person name="Lipzen A."/>
            <person name="Sullivan W."/>
            <person name="Andreopoulos W.B."/>
            <person name="Clum A."/>
            <person name="Lindquist E."/>
            <person name="Daum C."/>
            <person name="Ramamoorthy G.K."/>
            <person name="Gryganskyi A."/>
            <person name="Culley D."/>
            <person name="Magnuson J.K."/>
            <person name="James T.Y."/>
            <person name="O'Malley M.A."/>
            <person name="Stajich J.E."/>
            <person name="Spatafora J.W."/>
            <person name="Visel A."/>
            <person name="Grigoriev I.V."/>
        </authorList>
    </citation>
    <scope>NUCLEOTIDE SEQUENCE [LARGE SCALE GENOMIC DNA]</scope>
    <source>
        <strain evidence="2 3">PL171</strain>
    </source>
</reference>
<feature type="compositionally biased region" description="Basic and acidic residues" evidence="1">
    <location>
        <begin position="222"/>
        <end position="244"/>
    </location>
</feature>
<comment type="caution">
    <text evidence="2">The sequence shown here is derived from an EMBL/GenBank/DDBJ whole genome shotgun (WGS) entry which is preliminary data.</text>
</comment>
<feature type="compositionally biased region" description="Basic residues" evidence="1">
    <location>
        <begin position="245"/>
        <end position="259"/>
    </location>
</feature>
<feature type="region of interest" description="Disordered" evidence="1">
    <location>
        <begin position="190"/>
        <end position="259"/>
    </location>
</feature>
<evidence type="ECO:0000313" key="2">
    <source>
        <dbReference type="EMBL" id="ORZ33716.1"/>
    </source>
</evidence>
<gene>
    <name evidence="2" type="ORF">BCR44DRAFT_65722</name>
</gene>
<dbReference type="OrthoDB" id="5555532at2759"/>